<dbReference type="KEGG" id="psoj:PHYSODRAFT_501248"/>
<dbReference type="Pfam" id="PF10363">
    <property type="entry name" value="RTP1_C1"/>
    <property type="match status" value="1"/>
</dbReference>
<dbReference type="GeneID" id="20657946"/>
<accession>G4ZD77</accession>
<evidence type="ECO:0000313" key="7">
    <source>
        <dbReference type="Proteomes" id="UP000002640"/>
    </source>
</evidence>
<dbReference type="GO" id="GO:0009306">
    <property type="term" value="P:protein secretion"/>
    <property type="evidence" value="ECO:0007669"/>
    <property type="project" value="TreeGrafter"/>
</dbReference>
<dbReference type="PANTHER" id="PTHR20959">
    <property type="entry name" value="TRANSPORT AND GOLGI ORGANIZATION PROTEIN 6 FAMILY MEMBER"/>
    <property type="match status" value="1"/>
</dbReference>
<dbReference type="RefSeq" id="XP_009525940.1">
    <property type="nucleotide sequence ID" value="XM_009527645.1"/>
</dbReference>
<dbReference type="InParanoid" id="G4ZD77"/>
<evidence type="ECO:0000313" key="6">
    <source>
        <dbReference type="EMBL" id="EGZ16882.1"/>
    </source>
</evidence>
<dbReference type="InterPro" id="IPR019451">
    <property type="entry name" value="Rtp1_C1"/>
</dbReference>
<sequence>MDVEVKQQQALMLSLRVFAVRVLCASSETQDSAQWHDEAWRRGLVPIFQQLCLCMTRLDALEAQERKKMGPQTPRQAEKPKAPAGLLSLRDYSVLQAAVELLFCWGAYPRVAAGVLMPIEKRKPTRTLEISKDVLMWGYRGYTRLLGITQALLQLLSLPQFQPILLPKYVMELLALLVYGEVAMDTETPRPVQTEFIRLREMVLRVLPLRMSMSSLRAALGQATPAASEQAVGQRFKARCGNLLSRLLMEDGGIVATIEMLLGAVEEGNTQARMQVATLICQCPSGEDPEKYARALCAQVRELLLAAVTLEKGSTTSKLLGEMAALLADQLATRHPALFDTQILSKLFHPLLIYEDSRLDAATPPGETNEAALTHCVEIARLLLCGPPPSQRFLQAVAPLVRPLLHMYAFAATSKSFLATPLRALLTAWIRSCSSASLLLQVAVLPVALPLQPTLTACGYQRKYAQESWRPLRQFCAGGGGGISLRLVQPSTLSIDEEDVTDSLKMLIMPLVELLGDKELESSEVVGDLFSSLLLTYMQPMKSPSSAESVEMVLTLLLALIECLGPSVLRSAATVLQCIGTVLETYNTPATKLILTICLGVVMTILEAGSSRRSDSEEQQLRAMLPVLEVLSRHPRPEVAELSSNARAQILSRGAFEGVLREAEQDLSSELVPLRARGVVTLTKLVRRSHAHAHDAEWTPRVHALARVFLLHLYDSESYVFLAAVQGLAALADAHPDVAIPALVKALLDSSNSLESRIKLSEALLFSAKRCGETLPKYGKLFVYAYLDCIRPPPSQRKRVERMQQETSKRIQLIQEVENPATKTQEAAQPANEPESGEQELLAAATLRASCLSNLAEVCALLQWGLQPFLLDVMTCVFGVLQMELELAAKPRPATHDATETEEQQKLRQHQEEEQQQRVVAVRRGAVFVLRYLVELLGWKMLELMPDQLSPLYHTLKHVARVDRDRVVVFHASRALGALDEVMRTELFPRVEQQDAAFGISSLRIL</sequence>
<dbReference type="InterPro" id="IPR039600">
    <property type="entry name" value="TANGO6/Rtp1"/>
</dbReference>
<dbReference type="OMA" id="QVATLIC"/>
<dbReference type="AlphaFoldDB" id="G4ZD77"/>
<dbReference type="Pfam" id="PF23565">
    <property type="entry name" value="ARM_TANGO6"/>
    <property type="match status" value="1"/>
</dbReference>
<evidence type="ECO:0000259" key="5">
    <source>
        <dbReference type="Pfam" id="PF23565"/>
    </source>
</evidence>
<evidence type="ECO:0000256" key="1">
    <source>
        <dbReference type="ARBA" id="ARBA00005724"/>
    </source>
</evidence>
<dbReference type="SUPFAM" id="SSF48371">
    <property type="entry name" value="ARM repeat"/>
    <property type="match status" value="1"/>
</dbReference>
<keyword evidence="7" id="KW-1185">Reference proteome</keyword>
<dbReference type="Proteomes" id="UP000002640">
    <property type="component" value="Unassembled WGS sequence"/>
</dbReference>
<evidence type="ECO:0008006" key="8">
    <source>
        <dbReference type="Google" id="ProtNLM"/>
    </source>
</evidence>
<dbReference type="InterPro" id="IPR019414">
    <property type="entry name" value="Rtp1_C2"/>
</dbReference>
<organism evidence="6 7">
    <name type="scientific">Phytophthora sojae (strain P6497)</name>
    <name type="common">Soybean stem and root rot agent</name>
    <name type="synonym">Phytophthora megasperma f. sp. glycines</name>
    <dbReference type="NCBI Taxonomy" id="1094619"/>
    <lineage>
        <taxon>Eukaryota</taxon>
        <taxon>Sar</taxon>
        <taxon>Stramenopiles</taxon>
        <taxon>Oomycota</taxon>
        <taxon>Peronosporomycetes</taxon>
        <taxon>Peronosporales</taxon>
        <taxon>Peronosporaceae</taxon>
        <taxon>Phytophthora</taxon>
    </lineage>
</organism>
<dbReference type="PANTHER" id="PTHR20959:SF1">
    <property type="entry name" value="TRANSPORT AND GOLGI ORGANIZATION PROTEIN 6 HOMOLOG"/>
    <property type="match status" value="1"/>
</dbReference>
<evidence type="ECO:0000259" key="3">
    <source>
        <dbReference type="Pfam" id="PF10304"/>
    </source>
</evidence>
<dbReference type="Pfam" id="PF10304">
    <property type="entry name" value="RTP1_C2"/>
    <property type="match status" value="1"/>
</dbReference>
<dbReference type="EMBL" id="JH159154">
    <property type="protein sequence ID" value="EGZ16882.1"/>
    <property type="molecule type" value="Genomic_DNA"/>
</dbReference>
<name>G4ZD77_PHYSP</name>
<protein>
    <recommendedName>
        <fullName evidence="8">RNA polymerase II assembly factor Rtp1 C-terminal domain-containing protein</fullName>
    </recommendedName>
</protein>
<feature type="region of interest" description="Disordered" evidence="2">
    <location>
        <begin position="816"/>
        <end position="839"/>
    </location>
</feature>
<feature type="domain" description="RNA polymerase II assembly factor Rtp1 C-terminal" evidence="4">
    <location>
        <begin position="661"/>
        <end position="774"/>
    </location>
</feature>
<evidence type="ECO:0000259" key="4">
    <source>
        <dbReference type="Pfam" id="PF10363"/>
    </source>
</evidence>
<gene>
    <name evidence="6" type="ORF">PHYSODRAFT_501248</name>
</gene>
<reference evidence="6 7" key="1">
    <citation type="journal article" date="2006" name="Science">
        <title>Phytophthora genome sequences uncover evolutionary origins and mechanisms of pathogenesis.</title>
        <authorList>
            <person name="Tyler B.M."/>
            <person name="Tripathy S."/>
            <person name="Zhang X."/>
            <person name="Dehal P."/>
            <person name="Jiang R.H."/>
            <person name="Aerts A."/>
            <person name="Arredondo F.D."/>
            <person name="Baxter L."/>
            <person name="Bensasson D."/>
            <person name="Beynon J.L."/>
            <person name="Chapman J."/>
            <person name="Damasceno C.M."/>
            <person name="Dorrance A.E."/>
            <person name="Dou D."/>
            <person name="Dickerman A.W."/>
            <person name="Dubchak I.L."/>
            <person name="Garbelotto M."/>
            <person name="Gijzen M."/>
            <person name="Gordon S.G."/>
            <person name="Govers F."/>
            <person name="Grunwald N.J."/>
            <person name="Huang W."/>
            <person name="Ivors K.L."/>
            <person name="Jones R.W."/>
            <person name="Kamoun S."/>
            <person name="Krampis K."/>
            <person name="Lamour K.H."/>
            <person name="Lee M.K."/>
            <person name="McDonald W.H."/>
            <person name="Medina M."/>
            <person name="Meijer H.J."/>
            <person name="Nordberg E.K."/>
            <person name="Maclean D.J."/>
            <person name="Ospina-Giraldo M.D."/>
            <person name="Morris P.F."/>
            <person name="Phuntumart V."/>
            <person name="Putnam N.H."/>
            <person name="Rash S."/>
            <person name="Rose J.K."/>
            <person name="Sakihama Y."/>
            <person name="Salamov A.A."/>
            <person name="Savidor A."/>
            <person name="Scheuring C.F."/>
            <person name="Smith B.M."/>
            <person name="Sobral B.W."/>
            <person name="Terry A."/>
            <person name="Torto-Alalibo T.A."/>
            <person name="Win J."/>
            <person name="Xu Z."/>
            <person name="Zhang H."/>
            <person name="Grigoriev I.V."/>
            <person name="Rokhsar D.S."/>
            <person name="Boore J.L."/>
        </authorList>
    </citation>
    <scope>NUCLEOTIDE SEQUENCE [LARGE SCALE GENOMIC DNA]</scope>
    <source>
        <strain evidence="6 7">P6497</strain>
    </source>
</reference>
<feature type="domain" description="TANGO6 HEAT repeat" evidence="5">
    <location>
        <begin position="248"/>
        <end position="518"/>
    </location>
</feature>
<dbReference type="InterPro" id="IPR016024">
    <property type="entry name" value="ARM-type_fold"/>
</dbReference>
<comment type="similarity">
    <text evidence="1">Belongs to the Tango6 family.</text>
</comment>
<feature type="domain" description="RNA polymerase II assembly factor Rtp1 C-terminal" evidence="3">
    <location>
        <begin position="949"/>
        <end position="981"/>
    </location>
</feature>
<evidence type="ECO:0000256" key="2">
    <source>
        <dbReference type="SAM" id="MobiDB-lite"/>
    </source>
</evidence>
<dbReference type="InterPro" id="IPR057407">
    <property type="entry name" value="HEAT_TANGO6"/>
</dbReference>
<proteinExistence type="inferred from homology"/>